<organism evidence="1 2">
    <name type="scientific">Mesorhabditis belari</name>
    <dbReference type="NCBI Taxonomy" id="2138241"/>
    <lineage>
        <taxon>Eukaryota</taxon>
        <taxon>Metazoa</taxon>
        <taxon>Ecdysozoa</taxon>
        <taxon>Nematoda</taxon>
        <taxon>Chromadorea</taxon>
        <taxon>Rhabditida</taxon>
        <taxon>Rhabditina</taxon>
        <taxon>Rhabditomorpha</taxon>
        <taxon>Rhabditoidea</taxon>
        <taxon>Rhabditidae</taxon>
        <taxon>Mesorhabditinae</taxon>
        <taxon>Mesorhabditis</taxon>
    </lineage>
</organism>
<dbReference type="Proteomes" id="UP000887575">
    <property type="component" value="Unassembled WGS sequence"/>
</dbReference>
<dbReference type="WBParaSite" id="MBELARI_LOCUS9053">
    <property type="protein sequence ID" value="MBELARI_LOCUS9053"/>
    <property type="gene ID" value="MBELARI_LOCUS9053"/>
</dbReference>
<keyword evidence="1" id="KW-1185">Reference proteome</keyword>
<name>A0AAF3FTC8_9BILA</name>
<evidence type="ECO:0000313" key="2">
    <source>
        <dbReference type="WBParaSite" id="MBELARI_LOCUS9053"/>
    </source>
</evidence>
<protein>
    <submittedName>
        <fullName evidence="2">Uncharacterized protein</fullName>
    </submittedName>
</protein>
<sequence>MAASYYNWGYRQIVINLEKCGVEPWILDFLRVRLLSLKKNMRLAMIVGQSTNCPLRYWGLKMYRVIPVTWRRIRPDYELLNQSRGTMKINAVMREDLFQVLRGHTRVHSLRIPLFRGNNNSYRRQLPGPGLNETRS</sequence>
<reference evidence="2" key="1">
    <citation type="submission" date="2024-02" db="UniProtKB">
        <authorList>
            <consortium name="WormBaseParasite"/>
        </authorList>
    </citation>
    <scope>IDENTIFICATION</scope>
</reference>
<proteinExistence type="predicted"/>
<accession>A0AAF3FTC8</accession>
<evidence type="ECO:0000313" key="1">
    <source>
        <dbReference type="Proteomes" id="UP000887575"/>
    </source>
</evidence>
<dbReference type="AlphaFoldDB" id="A0AAF3FTC8"/>